<evidence type="ECO:0008006" key="4">
    <source>
        <dbReference type="Google" id="ProtNLM"/>
    </source>
</evidence>
<feature type="transmembrane region" description="Helical" evidence="1">
    <location>
        <begin position="177"/>
        <end position="199"/>
    </location>
</feature>
<dbReference type="RefSeq" id="WP_126330666.1">
    <property type="nucleotide sequence ID" value="NZ_LR134343.1"/>
</dbReference>
<proteinExistence type="predicted"/>
<protein>
    <recommendedName>
        <fullName evidence="4">Polysaccharide biosynthesis protein</fullName>
    </recommendedName>
</protein>
<keyword evidence="1" id="KW-1133">Transmembrane helix</keyword>
<feature type="transmembrane region" description="Helical" evidence="1">
    <location>
        <begin position="274"/>
        <end position="301"/>
    </location>
</feature>
<evidence type="ECO:0000313" key="2">
    <source>
        <dbReference type="EMBL" id="VEG13171.1"/>
    </source>
</evidence>
<accession>A0A448GWR8</accession>
<evidence type="ECO:0000256" key="1">
    <source>
        <dbReference type="SAM" id="Phobius"/>
    </source>
</evidence>
<evidence type="ECO:0000313" key="3">
    <source>
        <dbReference type="Proteomes" id="UP000274100"/>
    </source>
</evidence>
<gene>
    <name evidence="2" type="ORF">NCTC10297_01133</name>
</gene>
<dbReference type="KEGG" id="mcun:NCTC10297_01133"/>
<feature type="transmembrane region" description="Helical" evidence="1">
    <location>
        <begin position="49"/>
        <end position="71"/>
    </location>
</feature>
<reference evidence="2 3" key="1">
    <citation type="submission" date="2018-12" db="EMBL/GenBank/DDBJ databases">
        <authorList>
            <consortium name="Pathogen Informatics"/>
        </authorList>
    </citation>
    <scope>NUCLEOTIDE SEQUENCE [LARGE SCALE GENOMIC DNA]</scope>
    <source>
        <strain evidence="2 3">NCTC10297</strain>
    </source>
</reference>
<feature type="transmembrane region" description="Helical" evidence="1">
    <location>
        <begin position="151"/>
        <end position="171"/>
    </location>
</feature>
<feature type="transmembrane region" description="Helical" evidence="1">
    <location>
        <begin position="321"/>
        <end position="343"/>
    </location>
</feature>
<dbReference type="Proteomes" id="UP000274100">
    <property type="component" value="Chromosome"/>
</dbReference>
<name>A0A448GWR8_9GAMM</name>
<feature type="transmembrane region" description="Helical" evidence="1">
    <location>
        <begin position="21"/>
        <end position="43"/>
    </location>
</feature>
<feature type="transmembrane region" description="Helical" evidence="1">
    <location>
        <begin position="363"/>
        <end position="382"/>
    </location>
</feature>
<sequence>MKWISDNFNWRAELKLSASFSLNRFMPIFLYFATLFLVMQLASPEEADAYVLYASLYNVALALGLGMGSGLRFYAVRLPHRQIFVPMLVLATVAAVLISVGFLLYTSYALVGDLANSSIAIAFAISIIIAFYYDFLVIYGESKKVVQGSNYSNALALVSFAVIFGVVHQLGALSASVAVQIVICYALTKLLMLGLLAYLTYRNRALFSQDDIDEAQQMTAGRSAGVHGAFIQRAMAVIIPIISFSVPIVLLQFFKRLSMSQALLWLKDTVGAVSILQTLFMVSLLISVFAVAVSNNGFVFLAKFFSKHNDSLSVWQSVSDYAYYTVSGLAVLMALSAVAVWLICIGLLDFQQPFLAFVREYPIAVLLFLCSEMLLWALMTYGRALGETWRIQSLWLMVLMLAGLVLSMTTVDLPSLVWGFVVANMVACTYAAFWLFDNVRQPKVNKA</sequence>
<feature type="transmembrane region" description="Helical" evidence="1">
    <location>
        <begin position="234"/>
        <end position="254"/>
    </location>
</feature>
<feature type="transmembrane region" description="Helical" evidence="1">
    <location>
        <begin position="394"/>
        <end position="411"/>
    </location>
</feature>
<keyword evidence="1" id="KW-0472">Membrane</keyword>
<feature type="transmembrane region" description="Helical" evidence="1">
    <location>
        <begin position="417"/>
        <end position="436"/>
    </location>
</feature>
<feature type="transmembrane region" description="Helical" evidence="1">
    <location>
        <begin position="117"/>
        <end position="139"/>
    </location>
</feature>
<keyword evidence="1" id="KW-0812">Transmembrane</keyword>
<dbReference type="EMBL" id="LR134343">
    <property type="protein sequence ID" value="VEG13171.1"/>
    <property type="molecule type" value="Genomic_DNA"/>
</dbReference>
<dbReference type="AlphaFoldDB" id="A0A448GWR8"/>
<feature type="transmembrane region" description="Helical" evidence="1">
    <location>
        <begin position="83"/>
        <end position="105"/>
    </location>
</feature>
<organism evidence="2 3">
    <name type="scientific">Moraxella cuniculi</name>
    <dbReference type="NCBI Taxonomy" id="34061"/>
    <lineage>
        <taxon>Bacteria</taxon>
        <taxon>Pseudomonadati</taxon>
        <taxon>Pseudomonadota</taxon>
        <taxon>Gammaproteobacteria</taxon>
        <taxon>Moraxellales</taxon>
        <taxon>Moraxellaceae</taxon>
        <taxon>Moraxella</taxon>
    </lineage>
</organism>